<dbReference type="OMA" id="SWFANMS"/>
<evidence type="ECO:0000256" key="12">
    <source>
        <dbReference type="ARBA" id="ARBA00060772"/>
    </source>
</evidence>
<dbReference type="InterPro" id="IPR014001">
    <property type="entry name" value="Helicase_ATP-bd"/>
</dbReference>
<comment type="subcellular location">
    <subcellularLocation>
        <location evidence="1">Plastid</location>
        <location evidence="1">Chloroplast</location>
    </subcellularLocation>
</comment>
<dbReference type="InterPro" id="IPR007502">
    <property type="entry name" value="Helicase-assoc_dom"/>
</dbReference>
<evidence type="ECO:0000256" key="10">
    <source>
        <dbReference type="ARBA" id="ARBA00022946"/>
    </source>
</evidence>
<keyword evidence="10" id="KW-0809">Transit peptide</keyword>
<dbReference type="OrthoDB" id="5600252at2759"/>
<dbReference type="Gene3D" id="3.40.50.300">
    <property type="entry name" value="P-loop containing nucleotide triphosphate hydrolases"/>
    <property type="match status" value="2"/>
</dbReference>
<dbReference type="Pfam" id="PF00271">
    <property type="entry name" value="Helicase_C"/>
    <property type="match status" value="1"/>
</dbReference>
<feature type="compositionally biased region" description="Basic and acidic residues" evidence="13">
    <location>
        <begin position="568"/>
        <end position="579"/>
    </location>
</feature>
<dbReference type="STRING" id="105231.A0A1Y1I1M5"/>
<protein>
    <recommendedName>
        <fullName evidence="2">RNA helicase</fullName>
        <ecNumber evidence="2">3.6.4.13</ecNumber>
    </recommendedName>
</protein>
<proteinExistence type="inferred from homology"/>
<dbReference type="GO" id="GO:0009507">
    <property type="term" value="C:chloroplast"/>
    <property type="evidence" value="ECO:0007669"/>
    <property type="project" value="UniProtKB-SubCell"/>
</dbReference>
<keyword evidence="5" id="KW-0547">Nucleotide-binding</keyword>
<dbReference type="PANTHER" id="PTHR18934:SF246">
    <property type="entry name" value="DEXH-BOX ATP-DEPENDENT RNA HELICASE DEXH4, CHLOROPLASTIC-RELATED"/>
    <property type="match status" value="1"/>
</dbReference>
<dbReference type="Pfam" id="PF07717">
    <property type="entry name" value="OB_NTP_bind"/>
    <property type="match status" value="1"/>
</dbReference>
<evidence type="ECO:0000256" key="1">
    <source>
        <dbReference type="ARBA" id="ARBA00004229"/>
    </source>
</evidence>
<evidence type="ECO:0000313" key="16">
    <source>
        <dbReference type="EMBL" id="GAQ84373.1"/>
    </source>
</evidence>
<dbReference type="PANTHER" id="PTHR18934">
    <property type="entry name" value="ATP-DEPENDENT RNA HELICASE"/>
    <property type="match status" value="1"/>
</dbReference>
<dbReference type="GO" id="GO:0003724">
    <property type="term" value="F:RNA helicase activity"/>
    <property type="evidence" value="ECO:0007669"/>
    <property type="project" value="UniProtKB-EC"/>
</dbReference>
<dbReference type="FunFam" id="3.40.50.300:FF:000819">
    <property type="entry name" value="ATP dependent RNA helicase, putative"/>
    <property type="match status" value="1"/>
</dbReference>
<name>A0A1Y1I1M5_KLENI</name>
<dbReference type="GO" id="GO:0016787">
    <property type="term" value="F:hydrolase activity"/>
    <property type="evidence" value="ECO:0007669"/>
    <property type="project" value="UniProtKB-KW"/>
</dbReference>
<dbReference type="InterPro" id="IPR002464">
    <property type="entry name" value="DNA/RNA_helicase_DEAH_CS"/>
</dbReference>
<dbReference type="FunFam" id="1.20.120.1080:FF:000002">
    <property type="entry name" value="Putative ATP-dependent RNA helicase DHX36"/>
    <property type="match status" value="1"/>
</dbReference>
<evidence type="ECO:0000256" key="8">
    <source>
        <dbReference type="ARBA" id="ARBA00022840"/>
    </source>
</evidence>
<sequence>MCVIEVERSIDKIAYGSSQLFLLSYSTHSVEAYASDKKASKTLKDTYDALTQEGFTREQVETVLRSLPQAAVSLESALDWLCLKLPAHELPLKFSRGIRTSVEESGGVQVLATARPGAPSRKEVGASALEEKEALQSLQKPLLDAIPARKIEEDGRKEQAAWIRQYLDKQEETSEEEESAGGDEDDWEVWADPRERERRKASRAAAALDPAVRTSQIADEYAAAKMEAGKAKAAGDKARQQAAGKIIRELKEEMARLGVKEDDLHSKPTTGFQEEAGESMPGAPAGAIAETTTSAEEGDWESLAVSPDTERPDVPEADHISRVEEIAGPSGSSTSEVPKIVSTTSTSTEATRAEEEEGGMSSMFDEDTSDVGLPDSVTLMQKQAQFEEPLVAWGTESGGSKGRPPGGKGKGPAKGGGGGVDVQRLPKALLQQHCQKEGWPAPRFEKLPVGGTRIEGGGYRYSVRVERPGRGKGKRANAGPLDVQLPADEDGWPSIGDAQNAAATLALYELVRDQPLYRILPPPYSDMWKGWQLQGSEARTEATQAAEQQRADFINALVSEKAATAPTRRAENGGQRPEEESTSGDEDMDWSQLETGETSEVQQRNGDRLKRELEARGRTPGYQKMLKGRLGLPIARVRDEILGALRQHDVVVVSGETGSGKTTQVPQYILDAEIEAGRGGACSIVCTQPRRIAAVSVAERVASERCEAAPGENGALVGYHVRLDAARSSETRLLFCTTGILLRRLAGDRALADVSHVVVDEVHERTLQGDFLMTILRELLARRNGGRSRLPPLKVVLMSATLDAGLFSSYFGGCPVVSAEGRTFPVQMHCLEDIYERLAYKLAADSPAAQREGAGMRFAHASRSKMVGGNQDKNKLIKAGWGDELKAGGGDQVLNPNYDEELYQDFSSATRKNLARLDEEQIDYDLLEDLITHIDESGDDFGEGAVLVFLPGIAEIQSLLDRLSASRRFGTPEKSQWLLPLHSSVSPSEQRRAFQTPPPGIRKVVVATNIAETSITIPDVVVVIDSGRQKEQRYDAKRGMASLVEAWVSKANARQRAGRAGRVRPGTCFTLYTRRRLESQMRPFQAPEMARVPLAELCLQVKLLKLGTAGEVLAKAIEPPKAESVEAAVGSLREVGALDEKEELTPLGHHLAALPVDARIGKIMIYGAIFGCLSPALTVAACLSYKSPFVTPSDQKDAAEQARTSLAAPAVRGERPGIASGQQSDHLAMVAAYEGWRRAVGTGGAPGKRAGREHCRKHFLNQQTLEMLADMRAQFATLLADIGFVADATDSGAGRGRRRDAAQLADDVSRPWNAHATHPAVIKAVLCAGLYPHVAAIDKDSLAAGHGLTGSGKRPRWTDGHVEVAIHPSSVNHMVTEFKRPFLVFHEKVRTTRVFLRDCTVVSPYALLLFGGPVMVLHQEGRIVVDGWLDMNAPAQTAVLFKELRKKLDAFLVGKVDRKRSSTASFDKELMESLARLLIDEDKPSI</sequence>
<dbReference type="SMART" id="SM00487">
    <property type="entry name" value="DEXDc"/>
    <property type="match status" value="1"/>
</dbReference>
<dbReference type="Pfam" id="PF00270">
    <property type="entry name" value="DEAD"/>
    <property type="match status" value="1"/>
</dbReference>
<dbReference type="SUPFAM" id="SSF54768">
    <property type="entry name" value="dsRNA-binding domain-like"/>
    <property type="match status" value="1"/>
</dbReference>
<feature type="region of interest" description="Disordered" evidence="13">
    <location>
        <begin position="258"/>
        <end position="373"/>
    </location>
</feature>
<keyword evidence="3" id="KW-0150">Chloroplast</keyword>
<dbReference type="Gene3D" id="1.20.120.1080">
    <property type="match status" value="1"/>
</dbReference>
<dbReference type="GO" id="GO:0004386">
    <property type="term" value="F:helicase activity"/>
    <property type="evidence" value="ECO:0000318"/>
    <property type="project" value="GO_Central"/>
</dbReference>
<feature type="region of interest" description="Disordered" evidence="13">
    <location>
        <begin position="559"/>
        <end position="608"/>
    </location>
</feature>
<dbReference type="PROSITE" id="PS51194">
    <property type="entry name" value="HELICASE_CTER"/>
    <property type="match status" value="1"/>
</dbReference>
<dbReference type="FunFam" id="3.40.50.300:FF:000500">
    <property type="entry name" value="ATP-dependent RNA helicase DHX29"/>
    <property type="match status" value="1"/>
</dbReference>
<evidence type="ECO:0000256" key="13">
    <source>
        <dbReference type="SAM" id="MobiDB-lite"/>
    </source>
</evidence>
<evidence type="ECO:0000256" key="7">
    <source>
        <dbReference type="ARBA" id="ARBA00022806"/>
    </source>
</evidence>
<feature type="region of interest" description="Disordered" evidence="13">
    <location>
        <begin position="389"/>
        <end position="421"/>
    </location>
</feature>
<dbReference type="InterPro" id="IPR056890">
    <property type="entry name" value="UBA_DHX29-like"/>
</dbReference>
<dbReference type="SMART" id="SM00847">
    <property type="entry name" value="HA2"/>
    <property type="match status" value="1"/>
</dbReference>
<keyword evidence="9" id="KW-0694">RNA-binding</keyword>
<dbReference type="CDD" id="cd18791">
    <property type="entry name" value="SF2_C_RHA"/>
    <property type="match status" value="1"/>
</dbReference>
<evidence type="ECO:0000259" key="15">
    <source>
        <dbReference type="PROSITE" id="PS51194"/>
    </source>
</evidence>
<gene>
    <name evidence="16" type="ORF">KFL_001860200</name>
</gene>
<keyword evidence="6" id="KW-0378">Hydrolase</keyword>
<dbReference type="GO" id="GO:0005524">
    <property type="term" value="F:ATP binding"/>
    <property type="evidence" value="ECO:0007669"/>
    <property type="project" value="UniProtKB-KW"/>
</dbReference>
<dbReference type="CDD" id="cd17917">
    <property type="entry name" value="DEXHc_RHA-like"/>
    <property type="match status" value="1"/>
</dbReference>
<keyword evidence="4" id="KW-0934">Plastid</keyword>
<dbReference type="InterPro" id="IPR001650">
    <property type="entry name" value="Helicase_C-like"/>
</dbReference>
<organism evidence="16 17">
    <name type="scientific">Klebsormidium nitens</name>
    <name type="common">Green alga</name>
    <name type="synonym">Ulothrix nitens</name>
    <dbReference type="NCBI Taxonomy" id="105231"/>
    <lineage>
        <taxon>Eukaryota</taxon>
        <taxon>Viridiplantae</taxon>
        <taxon>Streptophyta</taxon>
        <taxon>Klebsormidiophyceae</taxon>
        <taxon>Klebsormidiales</taxon>
        <taxon>Klebsormidiaceae</taxon>
        <taxon>Klebsormidium</taxon>
    </lineage>
</organism>
<dbReference type="InterPro" id="IPR027417">
    <property type="entry name" value="P-loop_NTPase"/>
</dbReference>
<evidence type="ECO:0000313" key="17">
    <source>
        <dbReference type="Proteomes" id="UP000054558"/>
    </source>
</evidence>
<keyword evidence="8" id="KW-0067">ATP-binding</keyword>
<evidence type="ECO:0000256" key="5">
    <source>
        <dbReference type="ARBA" id="ARBA00022741"/>
    </source>
</evidence>
<keyword evidence="17" id="KW-1185">Reference proteome</keyword>
<dbReference type="Pfam" id="PF04408">
    <property type="entry name" value="WHD_HA2"/>
    <property type="match status" value="1"/>
</dbReference>
<dbReference type="PROSITE" id="PS51192">
    <property type="entry name" value="HELICASE_ATP_BIND_1"/>
    <property type="match status" value="1"/>
</dbReference>
<dbReference type="EMBL" id="DF237135">
    <property type="protein sequence ID" value="GAQ84373.1"/>
    <property type="molecule type" value="Genomic_DNA"/>
</dbReference>
<evidence type="ECO:0000256" key="4">
    <source>
        <dbReference type="ARBA" id="ARBA00022640"/>
    </source>
</evidence>
<feature type="compositionally biased region" description="Basic and acidic residues" evidence="13">
    <location>
        <begin position="308"/>
        <end position="325"/>
    </location>
</feature>
<dbReference type="InterPro" id="IPR056328">
    <property type="entry name" value="DSRM_DHX29"/>
</dbReference>
<keyword evidence="7 16" id="KW-0347">Helicase</keyword>
<dbReference type="CDD" id="cd00048">
    <property type="entry name" value="DSRM_SF"/>
    <property type="match status" value="1"/>
</dbReference>
<dbReference type="PROSITE" id="PS00690">
    <property type="entry name" value="DEAH_ATP_HELICASE"/>
    <property type="match status" value="1"/>
</dbReference>
<dbReference type="EC" id="3.6.4.13" evidence="2"/>
<dbReference type="SUPFAM" id="SSF52540">
    <property type="entry name" value="P-loop containing nucleoside triphosphate hydrolases"/>
    <property type="match status" value="1"/>
</dbReference>
<comment type="similarity">
    <text evidence="12">Belongs to the DExH box helicase family.</text>
</comment>
<accession>A0A1Y1I1M5</accession>
<reference evidence="16 17" key="1">
    <citation type="journal article" date="2014" name="Nat. Commun.">
        <title>Klebsormidium flaccidum genome reveals primary factors for plant terrestrial adaptation.</title>
        <authorList>
            <person name="Hori K."/>
            <person name="Maruyama F."/>
            <person name="Fujisawa T."/>
            <person name="Togashi T."/>
            <person name="Yamamoto N."/>
            <person name="Seo M."/>
            <person name="Sato S."/>
            <person name="Yamada T."/>
            <person name="Mori H."/>
            <person name="Tajima N."/>
            <person name="Moriyama T."/>
            <person name="Ikeuchi M."/>
            <person name="Watanabe M."/>
            <person name="Wada H."/>
            <person name="Kobayashi K."/>
            <person name="Saito M."/>
            <person name="Masuda T."/>
            <person name="Sasaki-Sekimoto Y."/>
            <person name="Mashiguchi K."/>
            <person name="Awai K."/>
            <person name="Shimojima M."/>
            <person name="Masuda S."/>
            <person name="Iwai M."/>
            <person name="Nobusawa T."/>
            <person name="Narise T."/>
            <person name="Kondo S."/>
            <person name="Saito H."/>
            <person name="Sato R."/>
            <person name="Murakawa M."/>
            <person name="Ihara Y."/>
            <person name="Oshima-Yamada Y."/>
            <person name="Ohtaka K."/>
            <person name="Satoh M."/>
            <person name="Sonobe K."/>
            <person name="Ishii M."/>
            <person name="Ohtani R."/>
            <person name="Kanamori-Sato M."/>
            <person name="Honoki R."/>
            <person name="Miyazaki D."/>
            <person name="Mochizuki H."/>
            <person name="Umetsu J."/>
            <person name="Higashi K."/>
            <person name="Shibata D."/>
            <person name="Kamiya Y."/>
            <person name="Sato N."/>
            <person name="Nakamura Y."/>
            <person name="Tabata S."/>
            <person name="Ida S."/>
            <person name="Kurokawa K."/>
            <person name="Ohta H."/>
        </authorList>
    </citation>
    <scope>NUCLEOTIDE SEQUENCE [LARGE SCALE GENOMIC DNA]</scope>
    <source>
        <strain evidence="16 17">NIES-2285</strain>
    </source>
</reference>
<dbReference type="InterPro" id="IPR011545">
    <property type="entry name" value="DEAD/DEAH_box_helicase_dom"/>
</dbReference>
<feature type="compositionally biased region" description="Acidic residues" evidence="13">
    <location>
        <begin position="354"/>
        <end position="369"/>
    </location>
</feature>
<evidence type="ECO:0000256" key="9">
    <source>
        <dbReference type="ARBA" id="ARBA00022884"/>
    </source>
</evidence>
<dbReference type="Pfam" id="PF21010">
    <property type="entry name" value="HA2_C"/>
    <property type="match status" value="1"/>
</dbReference>
<dbReference type="Pfam" id="PF24899">
    <property type="entry name" value="UBA_DHX29"/>
    <property type="match status" value="1"/>
</dbReference>
<dbReference type="InterPro" id="IPR059023">
    <property type="entry name" value="RNA_hel_CTD"/>
</dbReference>
<dbReference type="Pfam" id="PF26026">
    <property type="entry name" value="RNA_hel_CTD"/>
    <property type="match status" value="1"/>
</dbReference>
<feature type="domain" description="Helicase ATP-binding" evidence="14">
    <location>
        <begin position="642"/>
        <end position="820"/>
    </location>
</feature>
<comment type="catalytic activity">
    <reaction evidence="11">
        <text>ATP + H2O = ADP + phosphate + H(+)</text>
        <dbReference type="Rhea" id="RHEA:13065"/>
        <dbReference type="ChEBI" id="CHEBI:15377"/>
        <dbReference type="ChEBI" id="CHEBI:15378"/>
        <dbReference type="ChEBI" id="CHEBI:30616"/>
        <dbReference type="ChEBI" id="CHEBI:43474"/>
        <dbReference type="ChEBI" id="CHEBI:456216"/>
        <dbReference type="EC" id="3.6.4.13"/>
    </reaction>
</comment>
<feature type="domain" description="Helicase C-terminal" evidence="15">
    <location>
        <begin position="926"/>
        <end position="1105"/>
    </location>
</feature>
<dbReference type="InterPro" id="IPR011709">
    <property type="entry name" value="DEAD-box_helicase_OB_fold"/>
</dbReference>
<evidence type="ECO:0000256" key="3">
    <source>
        <dbReference type="ARBA" id="ARBA00022528"/>
    </source>
</evidence>
<dbReference type="GO" id="GO:0003723">
    <property type="term" value="F:RNA binding"/>
    <property type="evidence" value="ECO:0000318"/>
    <property type="project" value="GO_Central"/>
</dbReference>
<dbReference type="Proteomes" id="UP000054558">
    <property type="component" value="Unassembled WGS sequence"/>
</dbReference>
<dbReference type="InterPro" id="IPR048333">
    <property type="entry name" value="HA2_WH"/>
</dbReference>
<dbReference type="SMART" id="SM00490">
    <property type="entry name" value="HELICc"/>
    <property type="match status" value="1"/>
</dbReference>
<evidence type="ECO:0000256" key="2">
    <source>
        <dbReference type="ARBA" id="ARBA00012552"/>
    </source>
</evidence>
<evidence type="ECO:0000256" key="11">
    <source>
        <dbReference type="ARBA" id="ARBA00047984"/>
    </source>
</evidence>
<evidence type="ECO:0000256" key="6">
    <source>
        <dbReference type="ARBA" id="ARBA00022801"/>
    </source>
</evidence>
<feature type="compositionally biased region" description="Polar residues" evidence="13">
    <location>
        <begin position="592"/>
        <end position="604"/>
    </location>
</feature>
<feature type="compositionally biased region" description="Gly residues" evidence="13">
    <location>
        <begin position="396"/>
        <end position="420"/>
    </location>
</feature>
<evidence type="ECO:0000259" key="14">
    <source>
        <dbReference type="PROSITE" id="PS51192"/>
    </source>
</evidence>
<feature type="region of interest" description="Disordered" evidence="13">
    <location>
        <begin position="168"/>
        <end position="190"/>
    </location>
</feature>
<dbReference type="Pfam" id="PF24385">
    <property type="entry name" value="DSRM_DHX29"/>
    <property type="match status" value="1"/>
</dbReference>
<feature type="compositionally biased region" description="Acidic residues" evidence="13">
    <location>
        <begin position="173"/>
        <end position="189"/>
    </location>
</feature>
<feature type="compositionally biased region" description="Acidic residues" evidence="13">
    <location>
        <begin position="580"/>
        <end position="589"/>
    </location>
</feature>